<keyword evidence="1" id="KW-0472">Membrane</keyword>
<dbReference type="Proteomes" id="UP000002212">
    <property type="component" value="Chromosome"/>
</dbReference>
<dbReference type="HOGENOM" id="CLU_1634078_0_0_11"/>
<keyword evidence="1" id="KW-0812">Transmembrane</keyword>
<sequence>MSDAPRCRWAPLRFDSHATKAAPMDDFLNDGETFDDYIIRTEREIEIHKLNMDYHLSGMEHAARQGRKFLWLQLALGALALICLALGHTYGGQWWLASIPFSFGSLGPAFVYRTYTKEFTEECRAFRALEAPAVLRQMRYDMEETEKAKRKGRWWRRRRGLR</sequence>
<keyword evidence="1" id="KW-1133">Transmembrane helix</keyword>
<dbReference type="KEGG" id="rop:ROP_19810"/>
<evidence type="ECO:0000313" key="3">
    <source>
        <dbReference type="Proteomes" id="UP000002212"/>
    </source>
</evidence>
<evidence type="ECO:0000313" key="2">
    <source>
        <dbReference type="EMBL" id="BAH50228.1"/>
    </source>
</evidence>
<accession>C1B0M8</accession>
<gene>
    <name evidence="2" type="ordered locus">ROP_19810</name>
</gene>
<protein>
    <submittedName>
        <fullName evidence="2">Hypothetical membrane protein</fullName>
    </submittedName>
</protein>
<dbReference type="AlphaFoldDB" id="C1B0M8"/>
<feature type="transmembrane region" description="Helical" evidence="1">
    <location>
        <begin position="69"/>
        <end position="88"/>
    </location>
</feature>
<dbReference type="EMBL" id="AP011115">
    <property type="protein sequence ID" value="BAH50228.1"/>
    <property type="molecule type" value="Genomic_DNA"/>
</dbReference>
<evidence type="ECO:0000256" key="1">
    <source>
        <dbReference type="SAM" id="Phobius"/>
    </source>
</evidence>
<reference evidence="2 3" key="1">
    <citation type="submission" date="2009-03" db="EMBL/GenBank/DDBJ databases">
        <title>Comparison of the complete genome sequences of Rhodococcus erythropolis PR4 and Rhodococcus opacus B4.</title>
        <authorList>
            <person name="Takarada H."/>
            <person name="Sekine M."/>
            <person name="Hosoyama A."/>
            <person name="Yamada R."/>
            <person name="Fujisawa T."/>
            <person name="Omata S."/>
            <person name="Shimizu A."/>
            <person name="Tsukatani N."/>
            <person name="Tanikawa S."/>
            <person name="Fujita N."/>
            <person name="Harayama S."/>
        </authorList>
    </citation>
    <scope>NUCLEOTIDE SEQUENCE [LARGE SCALE GENOMIC DNA]</scope>
    <source>
        <strain evidence="2 3">B4</strain>
    </source>
</reference>
<dbReference type="PATRIC" id="fig|632772.20.peg.2075"/>
<organism evidence="2 3">
    <name type="scientific">Rhodococcus opacus (strain B4)</name>
    <dbReference type="NCBI Taxonomy" id="632772"/>
    <lineage>
        <taxon>Bacteria</taxon>
        <taxon>Bacillati</taxon>
        <taxon>Actinomycetota</taxon>
        <taxon>Actinomycetes</taxon>
        <taxon>Mycobacteriales</taxon>
        <taxon>Nocardiaceae</taxon>
        <taxon>Rhodococcus</taxon>
    </lineage>
</organism>
<name>C1B0M8_RHOOB</name>
<proteinExistence type="predicted"/>
<feature type="transmembrane region" description="Helical" evidence="1">
    <location>
        <begin position="94"/>
        <end position="112"/>
    </location>
</feature>